<dbReference type="Pfam" id="PF19516">
    <property type="entry name" value="DUF6049"/>
    <property type="match status" value="1"/>
</dbReference>
<reference evidence="2" key="1">
    <citation type="submission" date="2020-05" db="EMBL/GenBank/DDBJ databases">
        <authorList>
            <person name="Chiriac C."/>
            <person name="Salcher M."/>
            <person name="Ghai R."/>
            <person name="Kavagutti S V."/>
        </authorList>
    </citation>
    <scope>NUCLEOTIDE SEQUENCE</scope>
</reference>
<protein>
    <submittedName>
        <fullName evidence="2">Unannotated protein</fullName>
    </submittedName>
</protein>
<dbReference type="AlphaFoldDB" id="A0A6J6ENE5"/>
<dbReference type="EMBL" id="CAEZTS010000058">
    <property type="protein sequence ID" value="CAB4578101.1"/>
    <property type="molecule type" value="Genomic_DNA"/>
</dbReference>
<keyword evidence="1" id="KW-1133">Transmembrane helix</keyword>
<feature type="transmembrane region" description="Helical" evidence="1">
    <location>
        <begin position="634"/>
        <end position="655"/>
    </location>
</feature>
<proteinExistence type="predicted"/>
<name>A0A6J6ENE5_9ZZZZ</name>
<dbReference type="InterPro" id="IPR046112">
    <property type="entry name" value="DUF6049"/>
</dbReference>
<organism evidence="2">
    <name type="scientific">freshwater metagenome</name>
    <dbReference type="NCBI Taxonomy" id="449393"/>
    <lineage>
        <taxon>unclassified sequences</taxon>
        <taxon>metagenomes</taxon>
        <taxon>ecological metagenomes</taxon>
    </lineage>
</organism>
<sequence length="681" mass="72632">MKRFVLAAVAMAGAIIGGSGSSTSALPSIAPTLGVLVGQDQYVAGVESSLIRFTVSARDLPMDGTASIAVTSYRPVRTREAVREAMEGDLPSVVDTVLYPAADIARDGAGYLDIRVPIEIGVRTRENLQMSAVGVHPVSIGIVIDKQVVDQIVTFVERLPEQTSAPAARGTVQVALVSGLTGPLALQPDGSTVVDASALTRTEQMITAIEDLDMAPLTLLSRPEWINAIERLGDESSDLLTRIDALQSVQFLSVPFADADPDELVVQDASAVFLEQLRRGEDVLRNDIPSAVITRDTFLATAGLSAGSVTLLRDMGFRSVVLTPRAQAETANGASFLADPTRLIRLTFPGGSVDAALADPLLSRTMTDGSRVGADAYLAAQHLFAELRVLRDELLADNDDTRGRTVVVTTFDGAPPSAEFLSALVSSMSTEPDIVLVTLDDAVRSTDPNTTDEGPVELALPTADAPGPDSRPLADIDAQLRSRIDSFAGMLPSGDVRVEMWRRVLEVLPDSSLTDARRREYVNAVDAETTALAGSITLPASTTFTLGGRDSSIRVTMRNDNESDLRVNIRLSSSKLRFGSQNDSVVLPAGTTTSVEIPVQARSNGRFPVVLQLFTPDGAQALGAPVTFTARVNALAGLGQLVTGIALLLLVSWWVHHLRRERRRRSAEVDRTATRHPSLNH</sequence>
<accession>A0A6J6ENE5</accession>
<evidence type="ECO:0000256" key="1">
    <source>
        <dbReference type="SAM" id="Phobius"/>
    </source>
</evidence>
<keyword evidence="1" id="KW-0812">Transmembrane</keyword>
<keyword evidence="1" id="KW-0472">Membrane</keyword>
<evidence type="ECO:0000313" key="2">
    <source>
        <dbReference type="EMBL" id="CAB4578101.1"/>
    </source>
</evidence>
<gene>
    <name evidence="2" type="ORF">UFOPK1722_00812</name>
</gene>